<dbReference type="Proteomes" id="UP001320876">
    <property type="component" value="Unassembled WGS sequence"/>
</dbReference>
<evidence type="ECO:0008006" key="3">
    <source>
        <dbReference type="Google" id="ProtNLM"/>
    </source>
</evidence>
<evidence type="ECO:0000313" key="2">
    <source>
        <dbReference type="Proteomes" id="UP001320876"/>
    </source>
</evidence>
<keyword evidence="2" id="KW-1185">Reference proteome</keyword>
<comment type="caution">
    <text evidence="1">The sequence shown here is derived from an EMBL/GenBank/DDBJ whole genome shotgun (WGS) entry which is preliminary data.</text>
</comment>
<dbReference type="RefSeq" id="WP_264490073.1">
    <property type="nucleotide sequence ID" value="NZ_JAPDDT010000019.1"/>
</dbReference>
<organism evidence="1 2">
    <name type="scientific">Luteolibacter arcticus</name>
    <dbReference type="NCBI Taxonomy" id="1581411"/>
    <lineage>
        <taxon>Bacteria</taxon>
        <taxon>Pseudomonadati</taxon>
        <taxon>Verrucomicrobiota</taxon>
        <taxon>Verrucomicrobiia</taxon>
        <taxon>Verrucomicrobiales</taxon>
        <taxon>Verrucomicrobiaceae</taxon>
        <taxon>Luteolibacter</taxon>
    </lineage>
</organism>
<gene>
    <name evidence="1" type="ORF">OKA05_25620</name>
</gene>
<evidence type="ECO:0000313" key="1">
    <source>
        <dbReference type="EMBL" id="MCW1925964.1"/>
    </source>
</evidence>
<proteinExistence type="predicted"/>
<name>A0ABT3GR19_9BACT</name>
<protein>
    <recommendedName>
        <fullName evidence="3">Lipoprotein</fullName>
    </recommendedName>
</protein>
<sequence length="196" mass="21196">MGKTMLKLAGAVSCVLAMAGCGGGRIEKWENANSARHGMLKPGADLLGVTVPVLRARGLEQVWGAPKIQRDGEGGYCLTYSDPRTPFTRLIIHGMAEPLPKLSSPPKLGGEDMRNNNTLAGDQREREQEWRTVTVLEEKVRWYQESAGGGADGAYFSTEGFTLKAPDGRKGHYRLVAENGGNAAEAVARWFSSVSF</sequence>
<accession>A0ABT3GR19</accession>
<dbReference type="PROSITE" id="PS51257">
    <property type="entry name" value="PROKAR_LIPOPROTEIN"/>
    <property type="match status" value="1"/>
</dbReference>
<reference evidence="1 2" key="1">
    <citation type="submission" date="2022-10" db="EMBL/GenBank/DDBJ databases">
        <title>Luteolibacter arcticus strain CCTCC AB 2014275, whole genome shotgun sequencing project.</title>
        <authorList>
            <person name="Zhao G."/>
            <person name="Shen L."/>
        </authorList>
    </citation>
    <scope>NUCLEOTIDE SEQUENCE [LARGE SCALE GENOMIC DNA]</scope>
    <source>
        <strain evidence="1 2">CCTCC AB 2014275</strain>
    </source>
</reference>
<dbReference type="EMBL" id="JAPDDT010000019">
    <property type="protein sequence ID" value="MCW1925964.1"/>
    <property type="molecule type" value="Genomic_DNA"/>
</dbReference>